<dbReference type="PANTHER" id="PTHR47521:SF7">
    <property type="entry name" value="SERPENTINE RECEPTOR CLASS EPSILON-6"/>
    <property type="match status" value="1"/>
</dbReference>
<evidence type="ECO:0000313" key="3">
    <source>
        <dbReference type="Proteomes" id="UP001432027"/>
    </source>
</evidence>
<evidence type="ECO:0000256" key="1">
    <source>
        <dbReference type="SAM" id="Phobius"/>
    </source>
</evidence>
<reference evidence="2" key="1">
    <citation type="submission" date="2023-10" db="EMBL/GenBank/DDBJ databases">
        <title>Genome assembly of Pristionchus species.</title>
        <authorList>
            <person name="Yoshida K."/>
            <person name="Sommer R.J."/>
        </authorList>
    </citation>
    <scope>NUCLEOTIDE SEQUENCE</scope>
    <source>
        <strain evidence="2">RS0144</strain>
    </source>
</reference>
<gene>
    <name evidence="2" type="ORF">PENTCL1PPCAC_24078</name>
</gene>
<dbReference type="EMBL" id="BTSX01000005">
    <property type="protein sequence ID" value="GMT01904.1"/>
    <property type="molecule type" value="Genomic_DNA"/>
</dbReference>
<dbReference type="PANTHER" id="PTHR47521">
    <property type="entry name" value="SERPENTINE RECEPTOR, CLASS E (EPSILON)-RELATED"/>
    <property type="match status" value="1"/>
</dbReference>
<feature type="non-terminal residue" evidence="2">
    <location>
        <position position="82"/>
    </location>
</feature>
<feature type="transmembrane region" description="Helical" evidence="1">
    <location>
        <begin position="20"/>
        <end position="44"/>
    </location>
</feature>
<dbReference type="AlphaFoldDB" id="A0AAV5U669"/>
<keyword evidence="3" id="KW-1185">Reference proteome</keyword>
<proteinExistence type="predicted"/>
<keyword evidence="1" id="KW-1133">Transmembrane helix</keyword>
<evidence type="ECO:0000313" key="2">
    <source>
        <dbReference type="EMBL" id="GMT01904.1"/>
    </source>
</evidence>
<evidence type="ECO:0008006" key="4">
    <source>
        <dbReference type="Google" id="ProtNLM"/>
    </source>
</evidence>
<comment type="caution">
    <text evidence="2">The sequence shown here is derived from an EMBL/GenBank/DDBJ whole genome shotgun (WGS) entry which is preliminary data.</text>
</comment>
<accession>A0AAV5U669</accession>
<feature type="transmembrane region" description="Helical" evidence="1">
    <location>
        <begin position="56"/>
        <end position="77"/>
    </location>
</feature>
<dbReference type="Proteomes" id="UP001432027">
    <property type="component" value="Unassembled WGS sequence"/>
</dbReference>
<dbReference type="InterPro" id="IPR052860">
    <property type="entry name" value="NRL-GPCR1"/>
</dbReference>
<organism evidence="2 3">
    <name type="scientific">Pristionchus entomophagus</name>
    <dbReference type="NCBI Taxonomy" id="358040"/>
    <lineage>
        <taxon>Eukaryota</taxon>
        <taxon>Metazoa</taxon>
        <taxon>Ecdysozoa</taxon>
        <taxon>Nematoda</taxon>
        <taxon>Chromadorea</taxon>
        <taxon>Rhabditida</taxon>
        <taxon>Rhabditina</taxon>
        <taxon>Diplogasteromorpha</taxon>
        <taxon>Diplogasteroidea</taxon>
        <taxon>Neodiplogasteridae</taxon>
        <taxon>Pristionchus</taxon>
    </lineage>
</organism>
<sequence length="82" mass="9214">MFYFVWLNGSHTAPHYPLFEIVYCLEGCTLGFVLISVPIAAIGIYLASPLHRNCRIVFLLAVAHMAIGTLSRIALMYHQLFS</sequence>
<name>A0AAV5U669_9BILA</name>
<keyword evidence="1" id="KW-0812">Transmembrane</keyword>
<keyword evidence="1" id="KW-0472">Membrane</keyword>
<protein>
    <recommendedName>
        <fullName evidence="4">G protein-coupled receptor</fullName>
    </recommendedName>
</protein>